<evidence type="ECO:0000313" key="6">
    <source>
        <dbReference type="EMBL" id="GFS34152.1"/>
    </source>
</evidence>
<dbReference type="PANTHER" id="PTHR31060:SF32">
    <property type="entry name" value="BTB_POZ DOMAIN PLANT PROTEIN"/>
    <property type="match status" value="1"/>
</dbReference>
<keyword evidence="8" id="KW-1185">Reference proteome</keyword>
<proteinExistence type="predicted"/>
<dbReference type="Gene3D" id="1.20.140.40">
    <property type="entry name" value="Invertase/pectin methylesterase inhibitor family protein"/>
    <property type="match status" value="1"/>
</dbReference>
<dbReference type="InterPro" id="IPR058039">
    <property type="entry name" value="At3g05675-like_ankyrin"/>
</dbReference>
<dbReference type="AlphaFoldDB" id="A0A7J0DHC8"/>
<dbReference type="GO" id="GO:0004857">
    <property type="term" value="F:enzyme inhibitor activity"/>
    <property type="evidence" value="ECO:0007669"/>
    <property type="project" value="InterPro"/>
</dbReference>
<comment type="caution">
    <text evidence="6">The sequence shown here is derived from an EMBL/GenBank/DDBJ whole genome shotgun (WGS) entry which is preliminary data.</text>
</comment>
<comment type="pathway">
    <text evidence="2">Protein modification; protein ubiquitination.</text>
</comment>
<feature type="domain" description="At3g05675-like ankyrin-like" evidence="5">
    <location>
        <begin position="156"/>
        <end position="203"/>
    </location>
</feature>
<reference evidence="7 8" key="1">
    <citation type="submission" date="2019-07" db="EMBL/GenBank/DDBJ databases">
        <title>De Novo Assembly of kiwifruit Actinidia rufa.</title>
        <authorList>
            <person name="Sugita-Konishi S."/>
            <person name="Sato K."/>
            <person name="Mori E."/>
            <person name="Abe Y."/>
            <person name="Kisaki G."/>
            <person name="Hamano K."/>
            <person name="Suezawa K."/>
            <person name="Otani M."/>
            <person name="Fukuda T."/>
            <person name="Manabe T."/>
            <person name="Gomi K."/>
            <person name="Tabuchi M."/>
            <person name="Akimitsu K."/>
            <person name="Kataoka I."/>
        </authorList>
    </citation>
    <scope>NUCLEOTIDE SEQUENCE [LARGE SCALE GENOMIC DNA]</scope>
    <source>
        <strain evidence="8">cv. Fuchu</strain>
        <strain evidence="7">Fuchu</strain>
    </source>
</reference>
<organism evidence="6 8">
    <name type="scientific">Actinidia rufa</name>
    <dbReference type="NCBI Taxonomy" id="165716"/>
    <lineage>
        <taxon>Eukaryota</taxon>
        <taxon>Viridiplantae</taxon>
        <taxon>Streptophyta</taxon>
        <taxon>Embryophyta</taxon>
        <taxon>Tracheophyta</taxon>
        <taxon>Spermatophyta</taxon>
        <taxon>Magnoliopsida</taxon>
        <taxon>eudicotyledons</taxon>
        <taxon>Gunneridae</taxon>
        <taxon>Pentapetalae</taxon>
        <taxon>asterids</taxon>
        <taxon>Ericales</taxon>
        <taxon>Actinidiaceae</taxon>
        <taxon>Actinidia</taxon>
    </lineage>
</organism>
<protein>
    <submittedName>
        <fullName evidence="6">Pectin methylesterase 3</fullName>
    </submittedName>
</protein>
<dbReference type="InterPro" id="IPR038920">
    <property type="entry name" value="At3g05675-like"/>
</dbReference>
<evidence type="ECO:0000259" key="5">
    <source>
        <dbReference type="Pfam" id="PF25553"/>
    </source>
</evidence>
<evidence type="ECO:0000256" key="2">
    <source>
        <dbReference type="ARBA" id="ARBA00004906"/>
    </source>
</evidence>
<dbReference type="EMBL" id="BJWL01000206">
    <property type="protein sequence ID" value="GFS34152.1"/>
    <property type="molecule type" value="Genomic_DNA"/>
</dbReference>
<name>A0A7J0DHC8_9ERIC</name>
<accession>A0A7J0DHC8</accession>
<dbReference type="EMBL" id="BJWL01000021">
    <property type="protein sequence ID" value="GFZ10289.1"/>
    <property type="molecule type" value="Genomic_DNA"/>
</dbReference>
<gene>
    <name evidence="6" type="ORF">Acr_00g0032550</name>
    <name evidence="7" type="ORF">Acr_21g0008880</name>
</gene>
<dbReference type="Pfam" id="PF04043">
    <property type="entry name" value="PMEI"/>
    <property type="match status" value="1"/>
</dbReference>
<dbReference type="GO" id="GO:0016567">
    <property type="term" value="P:protein ubiquitination"/>
    <property type="evidence" value="ECO:0007669"/>
    <property type="project" value="UniProtKB-UniPathway"/>
</dbReference>
<sequence>MLSEEKTRKSKQSVDTLIKLNERVSRVLETAPFRDLGKWGRFGDVKLAISGTVAAVEVEICDCDDVEGYVETVVLMYCDDLKRRLVSEVREEVSKVLGLLKEDASSNHGNHINRLDVSKDTLYHICHGWLSSIVLCLSEAKCVDESRQDRGGQILMPKDIRYSLLSTWLEVLYDDFGWTSRAGRSMDKRLVEDGLGQTILTLRRLASLLKQSNEEALLRLLRLPPPGLLITAVIDITTGVNKFNKNTIKSTTAHAIVKSSCSITMYPDLCYSPVASVPGMSKKISGPKDVILASLNLTTTAVEHNYVSVKKLMKRKSLTEREKTALQDCLETIDENPRDSR</sequence>
<evidence type="ECO:0000313" key="7">
    <source>
        <dbReference type="EMBL" id="GFZ10289.1"/>
    </source>
</evidence>
<reference evidence="6" key="2">
    <citation type="submission" date="2020-08" db="EMBL/GenBank/DDBJ databases">
        <title>De Novo Assembly of kiwifruit Actinidia rufa.</title>
        <authorList>
            <person name="Sugita-Konishi S."/>
            <person name="Sato K."/>
            <person name="Mori E."/>
            <person name="Abe Y."/>
            <person name="Kisaki G."/>
            <person name="Hamano K."/>
            <person name="Suezawa K."/>
            <person name="Otani M."/>
            <person name="Fukuda T."/>
            <person name="Manabe T."/>
            <person name="Gomi K."/>
            <person name="Tabuchi M."/>
            <person name="Akimitsu K."/>
            <person name="Kataoka I."/>
        </authorList>
    </citation>
    <scope>NUCLEOTIDE SEQUENCE</scope>
    <source>
        <strain evidence="6">Fuchu</strain>
    </source>
</reference>
<evidence type="ECO:0000256" key="1">
    <source>
        <dbReference type="ARBA" id="ARBA00002668"/>
    </source>
</evidence>
<dbReference type="SUPFAM" id="SSF101148">
    <property type="entry name" value="Plant invertase/pectin methylesterase inhibitor"/>
    <property type="match status" value="1"/>
</dbReference>
<dbReference type="PANTHER" id="PTHR31060">
    <property type="entry name" value="OSJNBA0011J08.25 PROTEIN-RELATED"/>
    <property type="match status" value="1"/>
</dbReference>
<dbReference type="Proteomes" id="UP000585474">
    <property type="component" value="Unassembled WGS sequence"/>
</dbReference>
<dbReference type="UniPathway" id="UPA00143"/>
<keyword evidence="3" id="KW-0833">Ubl conjugation pathway</keyword>
<dbReference type="InterPro" id="IPR035513">
    <property type="entry name" value="Invertase/methylesterase_inhib"/>
</dbReference>
<dbReference type="OrthoDB" id="1750548at2759"/>
<evidence type="ECO:0000313" key="8">
    <source>
        <dbReference type="Proteomes" id="UP000585474"/>
    </source>
</evidence>
<evidence type="ECO:0000259" key="4">
    <source>
        <dbReference type="Pfam" id="PF04043"/>
    </source>
</evidence>
<evidence type="ECO:0000256" key="3">
    <source>
        <dbReference type="ARBA" id="ARBA00022786"/>
    </source>
</evidence>
<dbReference type="InterPro" id="IPR006501">
    <property type="entry name" value="Pectinesterase_inhib_dom"/>
</dbReference>
<feature type="domain" description="Pectinesterase inhibitor" evidence="4">
    <location>
        <begin position="256"/>
        <end position="335"/>
    </location>
</feature>
<dbReference type="Pfam" id="PF25553">
    <property type="entry name" value="BTB-POZ_ANK-like"/>
    <property type="match status" value="1"/>
</dbReference>
<comment type="function">
    <text evidence="1">May act as a substrate-specific adapter of an E3 ubiquitin-protein ligase complex (CUL3-RBX1-BTB) which mediates the ubiquitination and subsequent proteasomal degradation of target proteins.</text>
</comment>